<comment type="caution">
    <text evidence="1">The sequence shown here is derived from an EMBL/GenBank/DDBJ whole genome shotgun (WGS) entry which is preliminary data.</text>
</comment>
<dbReference type="EMBL" id="JAIZAY010000014">
    <property type="protein sequence ID" value="KAJ8029977.1"/>
    <property type="molecule type" value="Genomic_DNA"/>
</dbReference>
<dbReference type="OrthoDB" id="5970825at2759"/>
<dbReference type="Proteomes" id="UP001152320">
    <property type="component" value="Chromosome 14"/>
</dbReference>
<reference evidence="1" key="1">
    <citation type="submission" date="2021-10" db="EMBL/GenBank/DDBJ databases">
        <title>Tropical sea cucumber genome reveals ecological adaptation and Cuvierian tubules defense mechanism.</title>
        <authorList>
            <person name="Chen T."/>
        </authorList>
    </citation>
    <scope>NUCLEOTIDE SEQUENCE</scope>
    <source>
        <strain evidence="1">Nanhai2018</strain>
        <tissue evidence="1">Muscle</tissue>
    </source>
</reference>
<name>A0A9Q1BNL3_HOLLE</name>
<dbReference type="AlphaFoldDB" id="A0A9Q1BNL3"/>
<sequence>MAPGSPMVTGREATAKMLQTDHESGFKTMKSVVEEVGNAGGNVIYSRGLYTFYTADGKEGDTGKYIALWRRVDGHLYLYTDIFCSDKP</sequence>
<protein>
    <recommendedName>
        <fullName evidence="3">DUF4440 domain-containing protein</fullName>
    </recommendedName>
</protein>
<organism evidence="1 2">
    <name type="scientific">Holothuria leucospilota</name>
    <name type="common">Black long sea cucumber</name>
    <name type="synonym">Mertensiothuria leucospilota</name>
    <dbReference type="NCBI Taxonomy" id="206669"/>
    <lineage>
        <taxon>Eukaryota</taxon>
        <taxon>Metazoa</taxon>
        <taxon>Echinodermata</taxon>
        <taxon>Eleutherozoa</taxon>
        <taxon>Echinozoa</taxon>
        <taxon>Holothuroidea</taxon>
        <taxon>Aspidochirotacea</taxon>
        <taxon>Aspidochirotida</taxon>
        <taxon>Holothuriidae</taxon>
        <taxon>Holothuria</taxon>
    </lineage>
</organism>
<keyword evidence="2" id="KW-1185">Reference proteome</keyword>
<dbReference type="InterPro" id="IPR032710">
    <property type="entry name" value="NTF2-like_dom_sf"/>
</dbReference>
<evidence type="ECO:0000313" key="2">
    <source>
        <dbReference type="Proteomes" id="UP001152320"/>
    </source>
</evidence>
<evidence type="ECO:0000313" key="1">
    <source>
        <dbReference type="EMBL" id="KAJ8029977.1"/>
    </source>
</evidence>
<dbReference type="Gene3D" id="3.10.450.50">
    <property type="match status" value="1"/>
</dbReference>
<gene>
    <name evidence="1" type="ORF">HOLleu_29532</name>
</gene>
<evidence type="ECO:0008006" key="3">
    <source>
        <dbReference type="Google" id="ProtNLM"/>
    </source>
</evidence>
<proteinExistence type="predicted"/>
<dbReference type="SUPFAM" id="SSF54427">
    <property type="entry name" value="NTF2-like"/>
    <property type="match status" value="1"/>
</dbReference>
<accession>A0A9Q1BNL3</accession>